<name>A0AA40KNG6_9HYME</name>
<dbReference type="EMBL" id="JAHYIQ010000013">
    <property type="protein sequence ID" value="KAK1126667.1"/>
    <property type="molecule type" value="Genomic_DNA"/>
</dbReference>
<proteinExistence type="predicted"/>
<dbReference type="AlphaFoldDB" id="A0AA40KNG6"/>
<feature type="region of interest" description="Disordered" evidence="1">
    <location>
        <begin position="163"/>
        <end position="184"/>
    </location>
</feature>
<comment type="caution">
    <text evidence="2">The sequence shown here is derived from an EMBL/GenBank/DDBJ whole genome shotgun (WGS) entry which is preliminary data.</text>
</comment>
<evidence type="ECO:0000313" key="2">
    <source>
        <dbReference type="EMBL" id="KAK1126667.1"/>
    </source>
</evidence>
<organism evidence="2 3">
    <name type="scientific">Melipona bicolor</name>
    <dbReference type="NCBI Taxonomy" id="60889"/>
    <lineage>
        <taxon>Eukaryota</taxon>
        <taxon>Metazoa</taxon>
        <taxon>Ecdysozoa</taxon>
        <taxon>Arthropoda</taxon>
        <taxon>Hexapoda</taxon>
        <taxon>Insecta</taxon>
        <taxon>Pterygota</taxon>
        <taxon>Neoptera</taxon>
        <taxon>Endopterygota</taxon>
        <taxon>Hymenoptera</taxon>
        <taxon>Apocrita</taxon>
        <taxon>Aculeata</taxon>
        <taxon>Apoidea</taxon>
        <taxon>Anthophila</taxon>
        <taxon>Apidae</taxon>
        <taxon>Melipona</taxon>
    </lineage>
</organism>
<keyword evidence="3" id="KW-1185">Reference proteome</keyword>
<reference evidence="2" key="1">
    <citation type="submission" date="2021-10" db="EMBL/GenBank/DDBJ databases">
        <title>Melipona bicolor Genome sequencing and assembly.</title>
        <authorList>
            <person name="Araujo N.S."/>
            <person name="Arias M.C."/>
        </authorList>
    </citation>
    <scope>NUCLEOTIDE SEQUENCE</scope>
    <source>
        <strain evidence="2">USP_2M_L1-L4_2017</strain>
        <tissue evidence="2">Whole body</tissue>
    </source>
</reference>
<protein>
    <submittedName>
        <fullName evidence="2">Uncharacterized protein</fullName>
    </submittedName>
</protein>
<dbReference type="Proteomes" id="UP001177670">
    <property type="component" value="Unassembled WGS sequence"/>
</dbReference>
<evidence type="ECO:0000256" key="1">
    <source>
        <dbReference type="SAM" id="MobiDB-lite"/>
    </source>
</evidence>
<evidence type="ECO:0000313" key="3">
    <source>
        <dbReference type="Proteomes" id="UP001177670"/>
    </source>
</evidence>
<accession>A0AA40KNG6</accession>
<gene>
    <name evidence="2" type="ORF">K0M31_004293</name>
</gene>
<sequence length="184" mass="20411">MEICPIAGFLRASWVTALSWSSTKAEQITFFKRDKVEDRREERQEKERRSSGRAVLPLVAGSPPFYLPYTLYVPVRSGPLARGVIPQVEAGNREGKERDRLCRGSQVERGWLREGGSRWYTKEDVPSFVSAGPAGGWLRHAFRRHGNGSGACQEGIGSVLPHQTARNPDILRPTDVGSAPVSHT</sequence>